<sequence>MKSFKRLVGLTLFLWVIPSIAFAATKSIDSGDTAWVLISAALVMMMTPAGLALFYGGMSRSKNVLNTMGMSFVSYGIVSVLWVIFQFSLAFGTDINGIIGNLRYLLMSTNINIVFDSTHVSVLAFAAFQLTFAAITTALISGSIVERVKFSSWVVFSIIWSTIVYTPLAHWVWGGGWLSKLGTLDFAGGTVVHINAGIAGLVFCLMLGKRRGFKKIAMSPASIVLTVLGAALLWLGWFGFNAGSELAADGLSGSAFLSTNTAAAIGAISWMSTEWVAHKHPTMLGAASGAVAGLVAITPAAGFVNILGALIIGAVSGVLGWFGSSYLKYKLGYDDSLDAFGVHGLNGIWGALATGIFADPAIGGAKGLLYGNSNQLFVQLVAVLATIAYSAVGTFIIVKITSLLTNGLRVDEESEEKGLDIAIHTEKGFEL</sequence>
<dbReference type="PANTHER" id="PTHR43029:SF10">
    <property type="entry name" value="AMMONIUM TRANSPORTER MEP2"/>
    <property type="match status" value="1"/>
</dbReference>
<dbReference type="RefSeq" id="WP_013681441.1">
    <property type="nucleotide sequence ID" value="NC_015318.1"/>
</dbReference>
<dbReference type="InterPro" id="IPR029020">
    <property type="entry name" value="Ammonium/urea_transptr"/>
</dbReference>
<evidence type="ECO:0000259" key="10">
    <source>
        <dbReference type="Pfam" id="PF00909"/>
    </source>
</evidence>
<feature type="transmembrane region" description="Helical" evidence="8">
    <location>
        <begin position="33"/>
        <end position="55"/>
    </location>
</feature>
<feature type="transmembrane region" description="Helical" evidence="8">
    <location>
        <begin position="186"/>
        <end position="208"/>
    </location>
</feature>
<dbReference type="Proteomes" id="UP000008139">
    <property type="component" value="Chromosome"/>
</dbReference>
<dbReference type="KEGG" id="hmr:Hipma_0428"/>
<evidence type="ECO:0000256" key="5">
    <source>
        <dbReference type="ARBA" id="ARBA00022989"/>
    </source>
</evidence>
<dbReference type="InterPro" id="IPR018047">
    <property type="entry name" value="Ammonium_transpt_CS"/>
</dbReference>
<feature type="transmembrane region" description="Helical" evidence="8">
    <location>
        <begin position="283"/>
        <end position="301"/>
    </location>
</feature>
<dbReference type="OrthoDB" id="9814202at2"/>
<feature type="transmembrane region" description="Helical" evidence="8">
    <location>
        <begin position="377"/>
        <end position="398"/>
    </location>
</feature>
<dbReference type="AlphaFoldDB" id="F2LU01"/>
<feature type="transmembrane region" description="Helical" evidence="8">
    <location>
        <begin position="307"/>
        <end position="327"/>
    </location>
</feature>
<dbReference type="GO" id="GO:0008519">
    <property type="term" value="F:ammonium channel activity"/>
    <property type="evidence" value="ECO:0007669"/>
    <property type="project" value="InterPro"/>
</dbReference>
<dbReference type="STRING" id="760142.Hipma_0428"/>
<keyword evidence="12" id="KW-1185">Reference proteome</keyword>
<dbReference type="PROSITE" id="PS01219">
    <property type="entry name" value="AMMONIUM_TRANSP"/>
    <property type="match status" value="1"/>
</dbReference>
<evidence type="ECO:0000256" key="7">
    <source>
        <dbReference type="ARBA" id="ARBA00023177"/>
    </source>
</evidence>
<dbReference type="InterPro" id="IPR001905">
    <property type="entry name" value="Ammonium_transpt"/>
</dbReference>
<evidence type="ECO:0000256" key="3">
    <source>
        <dbReference type="ARBA" id="ARBA00022448"/>
    </source>
</evidence>
<evidence type="ECO:0000313" key="11">
    <source>
        <dbReference type="EMBL" id="AEA33400.1"/>
    </source>
</evidence>
<reference evidence="11 12" key="1">
    <citation type="journal article" date="2011" name="Stand. Genomic Sci.">
        <title>Complete genome sequence of the thermophilic sulfur-reducer Hippea maritima type strain (MH(2)).</title>
        <authorList>
            <person name="Huntemann M."/>
            <person name="Lu M."/>
            <person name="Nolan M."/>
            <person name="Lapidus A."/>
            <person name="Lucas S."/>
            <person name="Hammon N."/>
            <person name="Deshpande S."/>
            <person name="Cheng J.F."/>
            <person name="Tapia R."/>
            <person name="Han C."/>
            <person name="Goodwin L."/>
            <person name="Pitluck S."/>
            <person name="Liolios K."/>
            <person name="Pagani I."/>
            <person name="Ivanova N."/>
            <person name="Ovchinikova G."/>
            <person name="Pati A."/>
            <person name="Chen A."/>
            <person name="Palaniappan K."/>
            <person name="Land M."/>
            <person name="Hauser L."/>
            <person name="Jeffries C.D."/>
            <person name="Detter J.C."/>
            <person name="Brambilla E.M."/>
            <person name="Rohde M."/>
            <person name="Spring S."/>
            <person name="Goker M."/>
            <person name="Woyke T."/>
            <person name="Bristow J."/>
            <person name="Eisen J.A."/>
            <person name="Markowitz V."/>
            <person name="Hugenholtz P."/>
            <person name="Kyrpides N.C."/>
            <person name="Klenk H.P."/>
            <person name="Mavromatis K."/>
        </authorList>
    </citation>
    <scope>NUCLEOTIDE SEQUENCE [LARGE SCALE GENOMIC DNA]</scope>
    <source>
        <strain evidence="12">ATCC 700847 / DSM 10411 / MH2</strain>
    </source>
</reference>
<dbReference type="eggNOG" id="COG0004">
    <property type="taxonomic scope" value="Bacteria"/>
</dbReference>
<organism evidence="11 12">
    <name type="scientific">Hippea maritima (strain ATCC 700847 / DSM 10411 / MH2)</name>
    <dbReference type="NCBI Taxonomy" id="760142"/>
    <lineage>
        <taxon>Bacteria</taxon>
        <taxon>Pseudomonadati</taxon>
        <taxon>Campylobacterota</taxon>
        <taxon>Desulfurellia</taxon>
        <taxon>Desulfurellales</taxon>
        <taxon>Hippeaceae</taxon>
        <taxon>Hippea</taxon>
    </lineage>
</organism>
<dbReference type="EMBL" id="CP002606">
    <property type="protein sequence ID" value="AEA33400.1"/>
    <property type="molecule type" value="Genomic_DNA"/>
</dbReference>
<evidence type="ECO:0000256" key="9">
    <source>
        <dbReference type="SAM" id="SignalP"/>
    </source>
</evidence>
<feature type="signal peptide" evidence="9">
    <location>
        <begin position="1"/>
        <end position="23"/>
    </location>
</feature>
<evidence type="ECO:0000256" key="4">
    <source>
        <dbReference type="ARBA" id="ARBA00022692"/>
    </source>
</evidence>
<dbReference type="InterPro" id="IPR002229">
    <property type="entry name" value="RhesusRHD"/>
</dbReference>
<dbReference type="InterPro" id="IPR024041">
    <property type="entry name" value="NH4_transpt_AmtB-like_dom"/>
</dbReference>
<dbReference type="PRINTS" id="PR00342">
    <property type="entry name" value="RHESUSRHD"/>
</dbReference>
<dbReference type="FunCoup" id="F2LU01">
    <property type="interactions" value="200"/>
</dbReference>
<evidence type="ECO:0000256" key="2">
    <source>
        <dbReference type="ARBA" id="ARBA00005887"/>
    </source>
</evidence>
<protein>
    <recommendedName>
        <fullName evidence="8">Ammonium transporter</fullName>
    </recommendedName>
</protein>
<comment type="similarity">
    <text evidence="2 8">Belongs to the ammonia transporter channel (TC 1.A.11.2) family.</text>
</comment>
<evidence type="ECO:0000256" key="6">
    <source>
        <dbReference type="ARBA" id="ARBA00023136"/>
    </source>
</evidence>
<dbReference type="NCBIfam" id="TIGR00836">
    <property type="entry name" value="amt"/>
    <property type="match status" value="1"/>
</dbReference>
<keyword evidence="5 8" id="KW-1133">Transmembrane helix</keyword>
<feature type="transmembrane region" description="Helical" evidence="8">
    <location>
        <begin position="339"/>
        <end position="357"/>
    </location>
</feature>
<accession>F2LU01</accession>
<comment type="subcellular location">
    <subcellularLocation>
        <location evidence="8">Cell membrane</location>
        <topology evidence="8">Multi-pass membrane protein</topology>
    </subcellularLocation>
    <subcellularLocation>
        <location evidence="1">Membrane</location>
        <topology evidence="1">Multi-pass membrane protein</topology>
    </subcellularLocation>
</comment>
<keyword evidence="4 8" id="KW-0812">Transmembrane</keyword>
<dbReference type="Gene3D" id="1.10.3430.10">
    <property type="entry name" value="Ammonium transporter AmtB like domains"/>
    <property type="match status" value="1"/>
</dbReference>
<gene>
    <name evidence="11" type="ordered locus">Hipma_0428</name>
</gene>
<reference evidence="12" key="2">
    <citation type="submission" date="2011-03" db="EMBL/GenBank/DDBJ databases">
        <title>The complete genome of Hippea maritima DSM 10411.</title>
        <authorList>
            <consortium name="US DOE Joint Genome Institute (JGI-PGF)"/>
            <person name="Lucas S."/>
            <person name="Copeland A."/>
            <person name="Lapidus A."/>
            <person name="Bruce D."/>
            <person name="Goodwin L."/>
            <person name="Pitluck S."/>
            <person name="Peters L."/>
            <person name="Kyrpides N."/>
            <person name="Mavromatis K."/>
            <person name="Pagani I."/>
            <person name="Ivanova N."/>
            <person name="Mikhailova N."/>
            <person name="Lu M."/>
            <person name="Detter J.C."/>
            <person name="Tapia R."/>
            <person name="Han C."/>
            <person name="Land M."/>
            <person name="Hauser L."/>
            <person name="Markowitz V."/>
            <person name="Cheng J.-F."/>
            <person name="Hugenholtz P."/>
            <person name="Woyke T."/>
            <person name="Wu D."/>
            <person name="Spring S."/>
            <person name="Schroeder M."/>
            <person name="Brambilla E."/>
            <person name="Klenk H.-P."/>
            <person name="Eisen J.A."/>
        </authorList>
    </citation>
    <scope>NUCLEOTIDE SEQUENCE [LARGE SCALE GENOMIC DNA]</scope>
    <source>
        <strain evidence="12">ATCC 700847 / DSM 10411 / MH2</strain>
    </source>
</reference>
<dbReference type="GO" id="GO:0005886">
    <property type="term" value="C:plasma membrane"/>
    <property type="evidence" value="ECO:0007669"/>
    <property type="project" value="UniProtKB-SubCell"/>
</dbReference>
<dbReference type="SUPFAM" id="SSF111352">
    <property type="entry name" value="Ammonium transporter"/>
    <property type="match status" value="1"/>
</dbReference>
<evidence type="ECO:0000256" key="8">
    <source>
        <dbReference type="RuleBase" id="RU362002"/>
    </source>
</evidence>
<keyword evidence="9" id="KW-0732">Signal</keyword>
<dbReference type="PANTHER" id="PTHR43029">
    <property type="entry name" value="AMMONIUM TRANSPORTER MEP2"/>
    <property type="match status" value="1"/>
</dbReference>
<keyword evidence="7 8" id="KW-0924">Ammonia transport</keyword>
<proteinExistence type="inferred from homology"/>
<keyword evidence="6 8" id="KW-0472">Membrane</keyword>
<keyword evidence="3 8" id="KW-0813">Transport</keyword>
<evidence type="ECO:0000313" key="12">
    <source>
        <dbReference type="Proteomes" id="UP000008139"/>
    </source>
</evidence>
<dbReference type="Pfam" id="PF00909">
    <property type="entry name" value="Ammonium_transp"/>
    <property type="match status" value="1"/>
</dbReference>
<evidence type="ECO:0000256" key="1">
    <source>
        <dbReference type="ARBA" id="ARBA00004141"/>
    </source>
</evidence>
<feature type="transmembrane region" description="Helical" evidence="8">
    <location>
        <begin position="252"/>
        <end position="271"/>
    </location>
</feature>
<feature type="transmembrane region" description="Helical" evidence="8">
    <location>
        <begin position="119"/>
        <end position="141"/>
    </location>
</feature>
<feature type="chain" id="PRO_5003281512" description="Ammonium transporter" evidence="9">
    <location>
        <begin position="24"/>
        <end position="431"/>
    </location>
</feature>
<feature type="transmembrane region" description="Helical" evidence="8">
    <location>
        <begin position="153"/>
        <end position="174"/>
    </location>
</feature>
<feature type="transmembrane region" description="Helical" evidence="8">
    <location>
        <begin position="220"/>
        <end position="240"/>
    </location>
</feature>
<name>F2LU01_HIPMA</name>
<dbReference type="InParanoid" id="F2LU01"/>
<dbReference type="HOGENOM" id="CLU_000445_33_0_7"/>
<feature type="domain" description="Ammonium transporter AmtB-like" evidence="10">
    <location>
        <begin position="34"/>
        <end position="428"/>
    </location>
</feature>